<name>A0AB39BIW0_9MICO</name>
<accession>A0AB39BIW0</accession>
<evidence type="ECO:0000313" key="6">
    <source>
        <dbReference type="EMBL" id="XDI06383.1"/>
    </source>
</evidence>
<dbReference type="AlphaFoldDB" id="A0AB39BIW0"/>
<protein>
    <submittedName>
        <fullName evidence="6">Low molecular weight phosphatase family protein</fullName>
    </submittedName>
</protein>
<dbReference type="PANTHER" id="PTHR11717:SF31">
    <property type="entry name" value="LOW MOLECULAR WEIGHT PROTEIN-TYROSINE-PHOSPHATASE ETP-RELATED"/>
    <property type="match status" value="1"/>
</dbReference>
<keyword evidence="3" id="KW-0904">Protein phosphatase</keyword>
<keyword evidence="2" id="KW-0378">Hydrolase</keyword>
<feature type="domain" description="Phosphotyrosine protein phosphatase I" evidence="5">
    <location>
        <begin position="4"/>
        <end position="188"/>
    </location>
</feature>
<dbReference type="InterPro" id="IPR036196">
    <property type="entry name" value="Ptyr_pPase_sf"/>
</dbReference>
<dbReference type="InterPro" id="IPR017867">
    <property type="entry name" value="Tyr_phospatase_low_mol_wt"/>
</dbReference>
<dbReference type="EMBL" id="CP162511">
    <property type="protein sequence ID" value="XDI06383.1"/>
    <property type="molecule type" value="Genomic_DNA"/>
</dbReference>
<comment type="similarity">
    <text evidence="1">Belongs to the low molecular weight phosphotyrosine protein phosphatase family.</text>
</comment>
<dbReference type="GO" id="GO:0004725">
    <property type="term" value="F:protein tyrosine phosphatase activity"/>
    <property type="evidence" value="ECO:0007669"/>
    <property type="project" value="InterPro"/>
</dbReference>
<dbReference type="InterPro" id="IPR050438">
    <property type="entry name" value="LMW_PTPase"/>
</dbReference>
<dbReference type="InterPro" id="IPR023485">
    <property type="entry name" value="Ptyr_pPase"/>
</dbReference>
<reference evidence="6" key="1">
    <citation type="submission" date="2024-05" db="EMBL/GenBank/DDBJ databases">
        <title>Herbiconiux sp. A18JL235.</title>
        <authorList>
            <person name="Zhang G."/>
        </authorList>
    </citation>
    <scope>NUCLEOTIDE SEQUENCE</scope>
    <source>
        <strain evidence="6">A18JL235</strain>
    </source>
</reference>
<gene>
    <name evidence="6" type="ORF">ABFY20_04600</name>
</gene>
<evidence type="ECO:0000256" key="2">
    <source>
        <dbReference type="ARBA" id="ARBA00022801"/>
    </source>
</evidence>
<proteinExistence type="inferred from homology"/>
<dbReference type="RefSeq" id="WP_368498765.1">
    <property type="nucleotide sequence ID" value="NZ_CP162511.1"/>
</dbReference>
<dbReference type="PRINTS" id="PR00719">
    <property type="entry name" value="LMWPTPASE"/>
</dbReference>
<evidence type="ECO:0000256" key="3">
    <source>
        <dbReference type="ARBA" id="ARBA00022912"/>
    </source>
</evidence>
<organism evidence="6">
    <name type="scientific">Herbiconiux sp. A18JL235</name>
    <dbReference type="NCBI Taxonomy" id="3152363"/>
    <lineage>
        <taxon>Bacteria</taxon>
        <taxon>Bacillati</taxon>
        <taxon>Actinomycetota</taxon>
        <taxon>Actinomycetes</taxon>
        <taxon>Micrococcales</taxon>
        <taxon>Microbacteriaceae</taxon>
        <taxon>Herbiconiux</taxon>
    </lineage>
</organism>
<dbReference type="PANTHER" id="PTHR11717">
    <property type="entry name" value="LOW MOLECULAR WEIGHT PROTEIN TYROSINE PHOSPHATASE"/>
    <property type="match status" value="1"/>
</dbReference>
<dbReference type="Pfam" id="PF01451">
    <property type="entry name" value="LMWPc"/>
    <property type="match status" value="1"/>
</dbReference>
<dbReference type="SMART" id="SM00226">
    <property type="entry name" value="LMWPc"/>
    <property type="match status" value="1"/>
</dbReference>
<sequence>MDSIRVLTVCSGNICRSPLAQLMISSRLSGLDSFVVTSAGTVARDGDPMPDPAQELAIEYGVDPTTHRATYLTESIVSDSDLILAMSRSHRSQIVRYDPRKISRTFTLREFARLSGRVGDEEVRAVATAPDVRGRFEAVMARLVAEKAGAMPAIPDEDDVVDPYRKDRATYVRSGLEIAPAVEEVARVLRLAAYPLGGESA</sequence>
<feature type="active site" description="Nucleophile" evidence="4">
    <location>
        <position position="10"/>
    </location>
</feature>
<evidence type="ECO:0000256" key="1">
    <source>
        <dbReference type="ARBA" id="ARBA00011063"/>
    </source>
</evidence>
<dbReference type="Gene3D" id="3.40.50.2300">
    <property type="match status" value="1"/>
</dbReference>
<dbReference type="SUPFAM" id="SSF52788">
    <property type="entry name" value="Phosphotyrosine protein phosphatases I"/>
    <property type="match status" value="1"/>
</dbReference>
<evidence type="ECO:0000256" key="4">
    <source>
        <dbReference type="PIRSR" id="PIRSR617867-1"/>
    </source>
</evidence>
<evidence type="ECO:0000259" key="5">
    <source>
        <dbReference type="SMART" id="SM00226"/>
    </source>
</evidence>
<feature type="active site" evidence="4">
    <location>
        <position position="16"/>
    </location>
</feature>